<feature type="compositionally biased region" description="Basic and acidic residues" evidence="1">
    <location>
        <begin position="34"/>
        <end position="45"/>
    </location>
</feature>
<organism evidence="2 3">
    <name type="scientific">Rhizobium straminoryzae</name>
    <dbReference type="NCBI Taxonomy" id="1387186"/>
    <lineage>
        <taxon>Bacteria</taxon>
        <taxon>Pseudomonadati</taxon>
        <taxon>Pseudomonadota</taxon>
        <taxon>Alphaproteobacteria</taxon>
        <taxon>Hyphomicrobiales</taxon>
        <taxon>Rhizobiaceae</taxon>
        <taxon>Rhizobium/Agrobacterium group</taxon>
        <taxon>Rhizobium</taxon>
    </lineage>
</organism>
<evidence type="ECO:0000256" key="1">
    <source>
        <dbReference type="SAM" id="MobiDB-lite"/>
    </source>
</evidence>
<proteinExistence type="predicted"/>
<keyword evidence="3" id="KW-1185">Reference proteome</keyword>
<dbReference type="EMBL" id="VJMG01000011">
    <property type="protein sequence ID" value="TRL40737.1"/>
    <property type="molecule type" value="Genomic_DNA"/>
</dbReference>
<feature type="region of interest" description="Disordered" evidence="1">
    <location>
        <begin position="24"/>
        <end position="45"/>
    </location>
</feature>
<comment type="caution">
    <text evidence="2">The sequence shown here is derived from an EMBL/GenBank/DDBJ whole genome shotgun (WGS) entry which is preliminary data.</text>
</comment>
<evidence type="ECO:0000313" key="3">
    <source>
        <dbReference type="Proteomes" id="UP000316801"/>
    </source>
</evidence>
<name>A0A549TEM8_9HYPH</name>
<dbReference type="RefSeq" id="WP_143124082.1">
    <property type="nucleotide sequence ID" value="NZ_VJMG01000011.1"/>
</dbReference>
<sequence length="64" mass="7369">MPHAFHGFSFDLFAFLRRPHPVTEPRPAAPLVDPSHRADETDDERTRRINEDVAFWGLVAFPVL</sequence>
<accession>A0A549TEM8</accession>
<evidence type="ECO:0000313" key="2">
    <source>
        <dbReference type="EMBL" id="TRL40737.1"/>
    </source>
</evidence>
<reference evidence="2 3" key="1">
    <citation type="submission" date="2019-07" db="EMBL/GenBank/DDBJ databases">
        <title>Ln-dependent methylotrophs.</title>
        <authorList>
            <person name="Tani A."/>
        </authorList>
    </citation>
    <scope>NUCLEOTIDE SEQUENCE [LARGE SCALE GENOMIC DNA]</scope>
    <source>
        <strain evidence="2 3">SM12</strain>
    </source>
</reference>
<dbReference type="Proteomes" id="UP000316801">
    <property type="component" value="Unassembled WGS sequence"/>
</dbReference>
<dbReference type="AlphaFoldDB" id="A0A549TEM8"/>
<gene>
    <name evidence="2" type="ORF">FNA46_05365</name>
</gene>
<protein>
    <submittedName>
        <fullName evidence="2">Uncharacterized protein</fullName>
    </submittedName>
</protein>